<sequence length="152" mass="16422">MDGLSTAASAFAVVGLAGQILAGIKSITDFWGAMQDAPRDINDTLRELQLLGAVLERMTQTASNLQHIDPLLTTALQGCKVKVDQFVEFTSQVGCGLTPPTQTPRGSGGQRSVVRTWKTFKAAFQSEKLNKFRLSLGETKLTLALVRQDLAE</sequence>
<reference evidence="1 2" key="1">
    <citation type="submission" date="2023-01" db="EMBL/GenBank/DDBJ databases">
        <title>Analysis of 21 Apiospora genomes using comparative genomics revels a genus with tremendous synthesis potential of carbohydrate active enzymes and secondary metabolites.</title>
        <authorList>
            <person name="Sorensen T."/>
        </authorList>
    </citation>
    <scope>NUCLEOTIDE SEQUENCE [LARGE SCALE GENOMIC DNA]</scope>
    <source>
        <strain evidence="1 2">CBS 20057</strain>
    </source>
</reference>
<protein>
    <recommendedName>
        <fullName evidence="3">Fungal N-terminal domain-containing protein</fullName>
    </recommendedName>
</protein>
<proteinExistence type="predicted"/>
<dbReference type="EMBL" id="JAQQWI010000016">
    <property type="protein sequence ID" value="KAK8008283.1"/>
    <property type="molecule type" value="Genomic_DNA"/>
</dbReference>
<evidence type="ECO:0000313" key="2">
    <source>
        <dbReference type="Proteomes" id="UP001396898"/>
    </source>
</evidence>
<comment type="caution">
    <text evidence="1">The sequence shown here is derived from an EMBL/GenBank/DDBJ whole genome shotgun (WGS) entry which is preliminary data.</text>
</comment>
<dbReference type="Proteomes" id="UP001396898">
    <property type="component" value="Unassembled WGS sequence"/>
</dbReference>
<name>A0ABR1RDH6_9PEZI</name>
<accession>A0ABR1RDH6</accession>
<evidence type="ECO:0000313" key="1">
    <source>
        <dbReference type="EMBL" id="KAK8008283.1"/>
    </source>
</evidence>
<organism evidence="1 2">
    <name type="scientific">Apiospora marii</name>
    <dbReference type="NCBI Taxonomy" id="335849"/>
    <lineage>
        <taxon>Eukaryota</taxon>
        <taxon>Fungi</taxon>
        <taxon>Dikarya</taxon>
        <taxon>Ascomycota</taxon>
        <taxon>Pezizomycotina</taxon>
        <taxon>Sordariomycetes</taxon>
        <taxon>Xylariomycetidae</taxon>
        <taxon>Amphisphaeriales</taxon>
        <taxon>Apiosporaceae</taxon>
        <taxon>Apiospora</taxon>
    </lineage>
</organism>
<keyword evidence="2" id="KW-1185">Reference proteome</keyword>
<gene>
    <name evidence="1" type="ORF">PG991_010834</name>
</gene>
<evidence type="ECO:0008006" key="3">
    <source>
        <dbReference type="Google" id="ProtNLM"/>
    </source>
</evidence>